<dbReference type="Pfam" id="PF00656">
    <property type="entry name" value="Peptidase_C14"/>
    <property type="match status" value="1"/>
</dbReference>
<evidence type="ECO:0000259" key="5">
    <source>
        <dbReference type="Pfam" id="PF00656"/>
    </source>
</evidence>
<feature type="region of interest" description="Disordered" evidence="4">
    <location>
        <begin position="1"/>
        <end position="65"/>
    </location>
</feature>
<comment type="similarity">
    <text evidence="1">Belongs to the peptidase C14B family.</text>
</comment>
<dbReference type="InterPro" id="IPR050452">
    <property type="entry name" value="Metacaspase"/>
</dbReference>
<evidence type="ECO:0000256" key="3">
    <source>
        <dbReference type="ARBA" id="ARBA00022807"/>
    </source>
</evidence>
<feature type="region of interest" description="Disordered" evidence="4">
    <location>
        <begin position="94"/>
        <end position="143"/>
    </location>
</feature>
<dbReference type="InterPro" id="IPR029030">
    <property type="entry name" value="Caspase-like_dom_sf"/>
</dbReference>
<dbReference type="AlphaFoldDB" id="A0AAD2Q1X5"/>
<sequence>MMWNFSHAARTPSIPMPMPSPGSELSVPHHPQHHRSSSAGAPTGWPGNVSGGSRATSPRPMAMPAPASFINSPPVEYAYEPSPRALLTVPVHEHYHHRSSHRRHSHSHSHSRSHSHSHSPKRHSHHSQSHSRPHTPAPPPSQIIIAAPLPQHQVLRKPHKQQQQQQPVYHVVSKPHTHAPVPVPSVPLMPPIHPNFMYSRCTGRRKALCIGVNYFGKPHELRGCINDAKNVFHFLVRHASYRPEDIVVLTDDARHHRSLPTRRNMIDAMHWLIKDAKPHDALFFHYSGHGGQTKDLDGDEVDGYDEVIFPMDFQQAGQIVDDEMHDIMVRGLPAGCRLTAVFDSCHSGTVLDLPYIYDSHGRLKGNHVSQRALARKAAPADVISFSGCEDGQTSADTFMNGQAVGAASHAFIEAVRSNPQQSYQQLLQNVRVLLKPNFTQKPQLGSSHPIDTSLKFIM</sequence>
<protein>
    <recommendedName>
        <fullName evidence="5">Peptidase C14 caspase domain-containing protein</fullName>
    </recommendedName>
</protein>
<keyword evidence="7" id="KW-1185">Reference proteome</keyword>
<comment type="caution">
    <text evidence="6">The sequence shown here is derived from an EMBL/GenBank/DDBJ whole genome shotgun (WGS) entry which is preliminary data.</text>
</comment>
<reference evidence="6" key="1">
    <citation type="submission" date="2023-11" db="EMBL/GenBank/DDBJ databases">
        <authorList>
            <person name="De Vega J J."/>
            <person name="De Vega J J."/>
        </authorList>
    </citation>
    <scope>NUCLEOTIDE SEQUENCE</scope>
</reference>
<evidence type="ECO:0000256" key="4">
    <source>
        <dbReference type="SAM" id="MobiDB-lite"/>
    </source>
</evidence>
<evidence type="ECO:0000313" key="7">
    <source>
        <dbReference type="Proteomes" id="UP001295794"/>
    </source>
</evidence>
<dbReference type="EMBL" id="CAVNYO010000111">
    <property type="protein sequence ID" value="CAK5266966.1"/>
    <property type="molecule type" value="Genomic_DNA"/>
</dbReference>
<dbReference type="Gene3D" id="3.40.50.12660">
    <property type="match status" value="1"/>
</dbReference>
<keyword evidence="3" id="KW-0788">Thiol protease</keyword>
<evidence type="ECO:0000313" key="6">
    <source>
        <dbReference type="EMBL" id="CAK5266966.1"/>
    </source>
</evidence>
<dbReference type="InterPro" id="IPR011600">
    <property type="entry name" value="Pept_C14_caspase"/>
</dbReference>
<evidence type="ECO:0000256" key="2">
    <source>
        <dbReference type="ARBA" id="ARBA00022703"/>
    </source>
</evidence>
<accession>A0AAD2Q1X5</accession>
<keyword evidence="3" id="KW-0645">Protease</keyword>
<dbReference type="SUPFAM" id="SSF52129">
    <property type="entry name" value="Caspase-like"/>
    <property type="match status" value="1"/>
</dbReference>
<keyword evidence="3" id="KW-0378">Hydrolase</keyword>
<proteinExistence type="inferred from homology"/>
<feature type="compositionally biased region" description="Low complexity" evidence="4">
    <location>
        <begin position="54"/>
        <end position="65"/>
    </location>
</feature>
<dbReference type="PANTHER" id="PTHR48104:SF30">
    <property type="entry name" value="METACASPASE-1"/>
    <property type="match status" value="1"/>
</dbReference>
<organism evidence="6 7">
    <name type="scientific">Mycena citricolor</name>
    <dbReference type="NCBI Taxonomy" id="2018698"/>
    <lineage>
        <taxon>Eukaryota</taxon>
        <taxon>Fungi</taxon>
        <taxon>Dikarya</taxon>
        <taxon>Basidiomycota</taxon>
        <taxon>Agaricomycotina</taxon>
        <taxon>Agaricomycetes</taxon>
        <taxon>Agaricomycetidae</taxon>
        <taxon>Agaricales</taxon>
        <taxon>Marasmiineae</taxon>
        <taxon>Mycenaceae</taxon>
        <taxon>Mycena</taxon>
    </lineage>
</organism>
<feature type="compositionally biased region" description="Basic residues" evidence="4">
    <location>
        <begin position="94"/>
        <end position="133"/>
    </location>
</feature>
<dbReference type="Proteomes" id="UP001295794">
    <property type="component" value="Unassembled WGS sequence"/>
</dbReference>
<gene>
    <name evidence="6" type="ORF">MYCIT1_LOCUS9038</name>
</gene>
<dbReference type="GO" id="GO:0004197">
    <property type="term" value="F:cysteine-type endopeptidase activity"/>
    <property type="evidence" value="ECO:0007669"/>
    <property type="project" value="InterPro"/>
</dbReference>
<dbReference type="GO" id="GO:0006508">
    <property type="term" value="P:proteolysis"/>
    <property type="evidence" value="ECO:0007669"/>
    <property type="project" value="InterPro"/>
</dbReference>
<dbReference type="GO" id="GO:0005737">
    <property type="term" value="C:cytoplasm"/>
    <property type="evidence" value="ECO:0007669"/>
    <property type="project" value="TreeGrafter"/>
</dbReference>
<dbReference type="GO" id="GO:0006915">
    <property type="term" value="P:apoptotic process"/>
    <property type="evidence" value="ECO:0007669"/>
    <property type="project" value="UniProtKB-KW"/>
</dbReference>
<evidence type="ECO:0000256" key="1">
    <source>
        <dbReference type="ARBA" id="ARBA00009005"/>
    </source>
</evidence>
<feature type="domain" description="Peptidase C14 caspase" evidence="5">
    <location>
        <begin position="204"/>
        <end position="448"/>
    </location>
</feature>
<dbReference type="PANTHER" id="PTHR48104">
    <property type="entry name" value="METACASPASE-4"/>
    <property type="match status" value="1"/>
</dbReference>
<keyword evidence="2" id="KW-0053">Apoptosis</keyword>
<name>A0AAD2Q1X5_9AGAR</name>